<dbReference type="EMBL" id="GEBQ01015123">
    <property type="protein sequence ID" value="JAT24854.1"/>
    <property type="molecule type" value="Transcribed_RNA"/>
</dbReference>
<sequence>MKPVFGIHIGNTNVTLAICKDNDHPEIVANDAGDRITPAMVTVTDSEIIVGAAAKSATMSQLQTTISSNKTMMEMKVKLCEKFQDQMVLRNNEVYYSLTLGEKIKYVSPQQIATYILKKLYETAKNTINSKEEQVSCVLLASVHSSDEFCEKYRTAAEDAGWTVLQIINEPAAAVLAYSLLDTVTPPQTLLVYRLGDTTCEVTAYNLTDGMLFVLGSEHSEELGGCHFTKTLLEYFTAEFFRKYKLDIRENRRSLAKLKLASENCVHILSKMQAANCYIESLHEGVDFNTTISRPQFELLTQPILAKLTVPMKQLLDRLQLRKPVDTIVLCGGATNVPKLQSHITGLFNPDVTQVLTCPNADELLALGAAKQAYNLVKHRVTEFLPRSQKIHFEVSALSDSTSSESFTSDEENL</sequence>
<evidence type="ECO:0000256" key="1">
    <source>
        <dbReference type="ARBA" id="ARBA00007381"/>
    </source>
</evidence>
<protein>
    <recommendedName>
        <fullName evidence="5">Heat shock 70 kDa protein 14</fullName>
    </recommendedName>
</protein>
<keyword evidence="2" id="KW-0547">Nucleotide-binding</keyword>
<proteinExistence type="inferred from homology"/>
<organism evidence="4">
    <name type="scientific">Graphocephala atropunctata</name>
    <dbReference type="NCBI Taxonomy" id="36148"/>
    <lineage>
        <taxon>Eukaryota</taxon>
        <taxon>Metazoa</taxon>
        <taxon>Ecdysozoa</taxon>
        <taxon>Arthropoda</taxon>
        <taxon>Hexapoda</taxon>
        <taxon>Insecta</taxon>
        <taxon>Pterygota</taxon>
        <taxon>Neoptera</taxon>
        <taxon>Paraneoptera</taxon>
        <taxon>Hemiptera</taxon>
        <taxon>Auchenorrhyncha</taxon>
        <taxon>Membracoidea</taxon>
        <taxon>Cicadellidae</taxon>
        <taxon>Cicadellinae</taxon>
        <taxon>Cicadellini</taxon>
        <taxon>Graphocephala</taxon>
    </lineage>
</organism>
<evidence type="ECO:0000256" key="2">
    <source>
        <dbReference type="ARBA" id="ARBA00022741"/>
    </source>
</evidence>
<name>A0A1B6LMX9_9HEMI</name>
<keyword evidence="3" id="KW-0067">ATP-binding</keyword>
<dbReference type="Pfam" id="PF00012">
    <property type="entry name" value="HSP70"/>
    <property type="match status" value="1"/>
</dbReference>
<gene>
    <name evidence="4" type="ORF">g.49649</name>
</gene>
<evidence type="ECO:0000313" key="4">
    <source>
        <dbReference type="EMBL" id="JAT24854.1"/>
    </source>
</evidence>
<dbReference type="GO" id="GO:0005634">
    <property type="term" value="C:nucleus"/>
    <property type="evidence" value="ECO:0007669"/>
    <property type="project" value="TreeGrafter"/>
</dbReference>
<dbReference type="GO" id="GO:0005829">
    <property type="term" value="C:cytosol"/>
    <property type="evidence" value="ECO:0007669"/>
    <property type="project" value="TreeGrafter"/>
</dbReference>
<dbReference type="Gene3D" id="3.30.30.30">
    <property type="match status" value="1"/>
</dbReference>
<dbReference type="GO" id="GO:0140662">
    <property type="term" value="F:ATP-dependent protein folding chaperone"/>
    <property type="evidence" value="ECO:0007669"/>
    <property type="project" value="InterPro"/>
</dbReference>
<dbReference type="FunFam" id="3.90.640.10:FF:000010">
    <property type="entry name" value="heat shock 70 kDa protein 14"/>
    <property type="match status" value="1"/>
</dbReference>
<dbReference type="PANTHER" id="PTHR45639">
    <property type="entry name" value="HSC70CB, ISOFORM G-RELATED"/>
    <property type="match status" value="1"/>
</dbReference>
<comment type="similarity">
    <text evidence="1">Belongs to the heat shock protein 70 family.</text>
</comment>
<dbReference type="GO" id="GO:0005524">
    <property type="term" value="F:ATP binding"/>
    <property type="evidence" value="ECO:0007669"/>
    <property type="project" value="UniProtKB-KW"/>
</dbReference>
<reference evidence="4" key="1">
    <citation type="submission" date="2015-11" db="EMBL/GenBank/DDBJ databases">
        <title>De novo transcriptome assembly of four potential Pierce s Disease insect vectors from Arizona vineyards.</title>
        <authorList>
            <person name="Tassone E.E."/>
        </authorList>
    </citation>
    <scope>NUCLEOTIDE SEQUENCE</scope>
</reference>
<dbReference type="InterPro" id="IPR013126">
    <property type="entry name" value="Hsp_70_fam"/>
</dbReference>
<dbReference type="PANTHER" id="PTHR45639:SF32">
    <property type="entry name" value="HEAT SHOCK PROTEIN PDR13"/>
    <property type="match status" value="1"/>
</dbReference>
<accession>A0A1B6LMX9</accession>
<dbReference type="InterPro" id="IPR043129">
    <property type="entry name" value="ATPase_NBD"/>
</dbReference>
<dbReference type="PRINTS" id="PR00301">
    <property type="entry name" value="HEATSHOCK70"/>
</dbReference>
<dbReference type="Gene3D" id="3.30.420.40">
    <property type="match status" value="2"/>
</dbReference>
<dbReference type="Gene3D" id="3.90.640.10">
    <property type="entry name" value="Actin, Chain A, domain 4"/>
    <property type="match status" value="1"/>
</dbReference>
<dbReference type="PROSITE" id="PS01036">
    <property type="entry name" value="HSP70_3"/>
    <property type="match status" value="1"/>
</dbReference>
<dbReference type="AlphaFoldDB" id="A0A1B6LMX9"/>
<evidence type="ECO:0000256" key="3">
    <source>
        <dbReference type="ARBA" id="ARBA00022840"/>
    </source>
</evidence>
<evidence type="ECO:0008006" key="5">
    <source>
        <dbReference type="Google" id="ProtNLM"/>
    </source>
</evidence>
<dbReference type="InterPro" id="IPR018181">
    <property type="entry name" value="Heat_shock_70_CS"/>
</dbReference>
<dbReference type="SUPFAM" id="SSF53067">
    <property type="entry name" value="Actin-like ATPase domain"/>
    <property type="match status" value="2"/>
</dbReference>